<feature type="domain" description="Quinolinate phosphoribosyl transferase C-terminal" evidence="4">
    <location>
        <begin position="9"/>
        <end position="119"/>
    </location>
</feature>
<dbReference type="GO" id="GO:0034213">
    <property type="term" value="P:quinolinate catabolic process"/>
    <property type="evidence" value="ECO:0007669"/>
    <property type="project" value="TreeGrafter"/>
</dbReference>
<dbReference type="GO" id="GO:0009435">
    <property type="term" value="P:NAD+ biosynthetic process"/>
    <property type="evidence" value="ECO:0007669"/>
    <property type="project" value="InterPro"/>
</dbReference>
<dbReference type="AlphaFoldDB" id="A0A6M1R3W9"/>
<accession>A0A6M1R3W9</accession>
<dbReference type="PANTHER" id="PTHR32179">
    <property type="entry name" value="NICOTINATE-NUCLEOTIDE PYROPHOSPHORYLASE [CARBOXYLATING]"/>
    <property type="match status" value="1"/>
</dbReference>
<dbReference type="InterPro" id="IPR027277">
    <property type="entry name" value="NadC/ModD"/>
</dbReference>
<dbReference type="Pfam" id="PF01729">
    <property type="entry name" value="QRPTase_C"/>
    <property type="match status" value="1"/>
</dbReference>
<reference evidence="5 6" key="1">
    <citation type="submission" date="2020-02" db="EMBL/GenBank/DDBJ databases">
        <title>Whole-genome analyses of novel actinobacteria.</title>
        <authorList>
            <person name="Sahin N."/>
        </authorList>
    </citation>
    <scope>NUCLEOTIDE SEQUENCE [LARGE SCALE GENOMIC DNA]</scope>
    <source>
        <strain evidence="5 6">KC13</strain>
    </source>
</reference>
<evidence type="ECO:0000313" key="6">
    <source>
        <dbReference type="Proteomes" id="UP000483261"/>
    </source>
</evidence>
<dbReference type="InterPro" id="IPR013785">
    <property type="entry name" value="Aldolase_TIM"/>
</dbReference>
<sequence length="181" mass="19242">MIAARLSRWLAGGVTAALDAVRRGMERSGKKVETDVEVQTVAQAVEALEGGACWIMLDNMSVADIEVVVKMRAEQAEASGILLEASGTVRLDIVRAIAETGVDLISVGALTHSASALDLTKHRPDEETPPDDRSRPKAFPLFRVGLRCRSRARTRAGAGGAGSGGSRRWSCSRSRSRSGRG</sequence>
<dbReference type="InterPro" id="IPR002638">
    <property type="entry name" value="Quinolinate_PRibosylTrfase_C"/>
</dbReference>
<dbReference type="GO" id="GO:0004514">
    <property type="term" value="F:nicotinate-nucleotide diphosphorylase (carboxylating) activity"/>
    <property type="evidence" value="ECO:0007669"/>
    <property type="project" value="InterPro"/>
</dbReference>
<dbReference type="GO" id="GO:0005737">
    <property type="term" value="C:cytoplasm"/>
    <property type="evidence" value="ECO:0007669"/>
    <property type="project" value="TreeGrafter"/>
</dbReference>
<dbReference type="EMBL" id="JAALAA010000017">
    <property type="protein sequence ID" value="NGN94766.1"/>
    <property type="molecule type" value="Genomic_DNA"/>
</dbReference>
<comment type="similarity">
    <text evidence="1">Belongs to the NadC/ModD family.</text>
</comment>
<keyword evidence="6" id="KW-1185">Reference proteome</keyword>
<comment type="caution">
    <text evidence="5">The sequence shown here is derived from an EMBL/GenBank/DDBJ whole genome shotgun (WGS) entry which is preliminary data.</text>
</comment>
<dbReference type="SUPFAM" id="SSF51690">
    <property type="entry name" value="Nicotinate/Quinolinate PRTase C-terminal domain-like"/>
    <property type="match status" value="1"/>
</dbReference>
<evidence type="ECO:0000256" key="2">
    <source>
        <dbReference type="ARBA" id="ARBA00022676"/>
    </source>
</evidence>
<feature type="region of interest" description="Disordered" evidence="3">
    <location>
        <begin position="152"/>
        <end position="181"/>
    </location>
</feature>
<dbReference type="PANTHER" id="PTHR32179:SF3">
    <property type="entry name" value="NICOTINATE-NUCLEOTIDE PYROPHOSPHORYLASE [CARBOXYLATING]"/>
    <property type="match status" value="1"/>
</dbReference>
<name>A0A6M1R3W9_9ACTN</name>
<dbReference type="Gene3D" id="3.20.20.70">
    <property type="entry name" value="Aldolase class I"/>
    <property type="match status" value="1"/>
</dbReference>
<evidence type="ECO:0000259" key="4">
    <source>
        <dbReference type="Pfam" id="PF01729"/>
    </source>
</evidence>
<dbReference type="Proteomes" id="UP000483261">
    <property type="component" value="Unassembled WGS sequence"/>
</dbReference>
<dbReference type="InterPro" id="IPR036068">
    <property type="entry name" value="Nicotinate_pribotase-like_C"/>
</dbReference>
<protein>
    <recommendedName>
        <fullName evidence="4">Quinolinate phosphoribosyl transferase C-terminal domain-containing protein</fullName>
    </recommendedName>
</protein>
<organism evidence="5 6">
    <name type="scientific">Nocardioides turkmenicus</name>
    <dbReference type="NCBI Taxonomy" id="2711220"/>
    <lineage>
        <taxon>Bacteria</taxon>
        <taxon>Bacillati</taxon>
        <taxon>Actinomycetota</taxon>
        <taxon>Actinomycetes</taxon>
        <taxon>Propionibacteriales</taxon>
        <taxon>Nocardioidaceae</taxon>
        <taxon>Nocardioides</taxon>
    </lineage>
</organism>
<evidence type="ECO:0000313" key="5">
    <source>
        <dbReference type="EMBL" id="NGN94766.1"/>
    </source>
</evidence>
<feature type="region of interest" description="Disordered" evidence="3">
    <location>
        <begin position="118"/>
        <end position="140"/>
    </location>
</feature>
<proteinExistence type="inferred from homology"/>
<keyword evidence="2" id="KW-0808">Transferase</keyword>
<gene>
    <name evidence="5" type="ORF">G5C66_18745</name>
</gene>
<evidence type="ECO:0000256" key="3">
    <source>
        <dbReference type="SAM" id="MobiDB-lite"/>
    </source>
</evidence>
<keyword evidence="2" id="KW-0328">Glycosyltransferase</keyword>
<evidence type="ECO:0000256" key="1">
    <source>
        <dbReference type="ARBA" id="ARBA00009400"/>
    </source>
</evidence>
<feature type="compositionally biased region" description="Basic and acidic residues" evidence="3">
    <location>
        <begin position="119"/>
        <end position="135"/>
    </location>
</feature>